<organism evidence="1 2">
    <name type="scientific">Dehalobacter restrictus</name>
    <dbReference type="NCBI Taxonomy" id="55583"/>
    <lineage>
        <taxon>Bacteria</taxon>
        <taxon>Bacillati</taxon>
        <taxon>Bacillota</taxon>
        <taxon>Clostridia</taxon>
        <taxon>Eubacteriales</taxon>
        <taxon>Desulfitobacteriaceae</taxon>
        <taxon>Dehalobacter</taxon>
    </lineage>
</organism>
<evidence type="ECO:0000313" key="1">
    <source>
        <dbReference type="EMBL" id="QGZ99271.1"/>
    </source>
</evidence>
<proteinExistence type="predicted"/>
<reference evidence="1 2" key="1">
    <citation type="submission" date="2019-12" db="EMBL/GenBank/DDBJ databases">
        <title>Sequence classification of anaerobic respiratory reductive dehalogenases: First we see many, then we see few.</title>
        <authorList>
            <person name="Molenda O."/>
            <person name="Puentes Jacome L.A."/>
            <person name="Cao X."/>
            <person name="Nesbo C.L."/>
            <person name="Tang S."/>
            <person name="Morson N."/>
            <person name="Patron J."/>
            <person name="Lomheim L."/>
            <person name="Wishart D.S."/>
            <person name="Edwards E.A."/>
        </authorList>
    </citation>
    <scope>NUCLEOTIDE SEQUENCE [LARGE SCALE GENOMIC DNA]</scope>
    <source>
        <strain evidence="1 2">12DCA</strain>
    </source>
</reference>
<evidence type="ECO:0000313" key="2">
    <source>
        <dbReference type="Proteomes" id="UP000430508"/>
    </source>
</evidence>
<name>A0A857DFJ0_9FIRM</name>
<gene>
    <name evidence="1" type="ORF">GQ588_00595</name>
</gene>
<dbReference type="Proteomes" id="UP000430508">
    <property type="component" value="Chromosome"/>
</dbReference>
<sequence>MRQEICCFMVRKHVKLHYEGDEEHSIVIRLKIRQRRFEHEKEVSQ</sequence>
<accession>A0A857DFJ0</accession>
<dbReference type="AlphaFoldDB" id="A0A857DFJ0"/>
<protein>
    <submittedName>
        <fullName evidence="1">Uncharacterized protein</fullName>
    </submittedName>
</protein>
<dbReference type="EMBL" id="CP046996">
    <property type="protein sequence ID" value="QGZ99271.1"/>
    <property type="molecule type" value="Genomic_DNA"/>
</dbReference>